<feature type="transmembrane region" description="Helical" evidence="5">
    <location>
        <begin position="132"/>
        <end position="156"/>
    </location>
</feature>
<protein>
    <submittedName>
        <fullName evidence="7">Olfactory receptor 14J1-like</fullName>
    </submittedName>
</protein>
<keyword evidence="4 5" id="KW-0472">Membrane</keyword>
<dbReference type="PANTHER" id="PTHR26451">
    <property type="entry name" value="G_PROTEIN_RECEP_F1_2 DOMAIN-CONTAINING PROTEIN"/>
    <property type="match status" value="1"/>
</dbReference>
<feature type="transmembrane region" description="Helical" evidence="5">
    <location>
        <begin position="183"/>
        <end position="203"/>
    </location>
</feature>
<gene>
    <name evidence="7" type="ORF">IRJ41_003284</name>
</gene>
<dbReference type="FunFam" id="1.20.1070.10:FF:000096">
    <property type="entry name" value="Odorant receptor 131-2"/>
    <property type="match status" value="1"/>
</dbReference>
<keyword evidence="8" id="KW-1185">Reference proteome</keyword>
<feature type="transmembrane region" description="Helical" evidence="5">
    <location>
        <begin position="54"/>
        <end position="78"/>
    </location>
</feature>
<dbReference type="Gene3D" id="1.20.1070.10">
    <property type="entry name" value="Rhodopsin 7-helix transmembrane proteins"/>
    <property type="match status" value="1"/>
</dbReference>
<dbReference type="EMBL" id="JAFHDT010000014">
    <property type="protein sequence ID" value="KAI7800440.1"/>
    <property type="molecule type" value="Genomic_DNA"/>
</dbReference>
<comment type="subcellular location">
    <subcellularLocation>
        <location evidence="1">Membrane</location>
    </subcellularLocation>
</comment>
<keyword evidence="3 5" id="KW-1133">Transmembrane helix</keyword>
<dbReference type="Proteomes" id="UP001059041">
    <property type="component" value="Linkage Group LG14"/>
</dbReference>
<feature type="transmembrane region" description="Helical" evidence="5">
    <location>
        <begin position="264"/>
        <end position="284"/>
    </location>
</feature>
<evidence type="ECO:0000259" key="6">
    <source>
        <dbReference type="PROSITE" id="PS50262"/>
    </source>
</evidence>
<dbReference type="GO" id="GO:0016020">
    <property type="term" value="C:membrane"/>
    <property type="evidence" value="ECO:0007669"/>
    <property type="project" value="UniProtKB-SubCell"/>
</dbReference>
<keyword evidence="2 5" id="KW-0812">Transmembrane</keyword>
<evidence type="ECO:0000313" key="7">
    <source>
        <dbReference type="EMBL" id="KAI7800440.1"/>
    </source>
</evidence>
<evidence type="ECO:0000256" key="1">
    <source>
        <dbReference type="ARBA" id="ARBA00004370"/>
    </source>
</evidence>
<dbReference type="Pfam" id="PF00001">
    <property type="entry name" value="7tm_1"/>
    <property type="match status" value="1"/>
</dbReference>
<dbReference type="AlphaFoldDB" id="A0A9W7TKA6"/>
<evidence type="ECO:0000256" key="2">
    <source>
        <dbReference type="ARBA" id="ARBA00022692"/>
    </source>
</evidence>
<reference evidence="7" key="1">
    <citation type="submission" date="2021-02" db="EMBL/GenBank/DDBJ databases">
        <title>Comparative genomics reveals that relaxation of natural selection precedes convergent phenotypic evolution of cavefish.</title>
        <authorList>
            <person name="Peng Z."/>
        </authorList>
    </citation>
    <scope>NUCLEOTIDE SEQUENCE</scope>
    <source>
        <tissue evidence="7">Muscle</tissue>
    </source>
</reference>
<feature type="transmembrane region" description="Helical" evidence="5">
    <location>
        <begin position="84"/>
        <end position="111"/>
    </location>
</feature>
<dbReference type="CDD" id="cd00637">
    <property type="entry name" value="7tm_classA_rhodopsin-like"/>
    <property type="match status" value="1"/>
</dbReference>
<evidence type="ECO:0000256" key="4">
    <source>
        <dbReference type="ARBA" id="ARBA00023136"/>
    </source>
</evidence>
<feature type="transmembrane region" description="Helical" evidence="5">
    <location>
        <begin position="20"/>
        <end position="42"/>
    </location>
</feature>
<dbReference type="InterPro" id="IPR052921">
    <property type="entry name" value="GPCR1_Superfamily_Member"/>
</dbReference>
<organism evidence="7 8">
    <name type="scientific">Triplophysa rosa</name>
    <name type="common">Cave loach</name>
    <dbReference type="NCBI Taxonomy" id="992332"/>
    <lineage>
        <taxon>Eukaryota</taxon>
        <taxon>Metazoa</taxon>
        <taxon>Chordata</taxon>
        <taxon>Craniata</taxon>
        <taxon>Vertebrata</taxon>
        <taxon>Euteleostomi</taxon>
        <taxon>Actinopterygii</taxon>
        <taxon>Neopterygii</taxon>
        <taxon>Teleostei</taxon>
        <taxon>Ostariophysi</taxon>
        <taxon>Cypriniformes</taxon>
        <taxon>Nemacheilidae</taxon>
        <taxon>Triplophysa</taxon>
    </lineage>
</organism>
<feature type="domain" description="G-protein coupled receptors family 1 profile" evidence="6">
    <location>
        <begin position="33"/>
        <end position="282"/>
    </location>
</feature>
<dbReference type="GO" id="GO:0004984">
    <property type="term" value="F:olfactory receptor activity"/>
    <property type="evidence" value="ECO:0007669"/>
    <property type="project" value="TreeGrafter"/>
</dbReference>
<feature type="transmembrane region" description="Helical" evidence="5">
    <location>
        <begin position="224"/>
        <end position="244"/>
    </location>
</feature>
<keyword evidence="7" id="KW-0675">Receptor</keyword>
<name>A0A9W7TKA6_TRIRA</name>
<dbReference type="InterPro" id="IPR017452">
    <property type="entry name" value="GPCR_Rhodpsn_7TM"/>
</dbReference>
<dbReference type="SUPFAM" id="SSF81321">
    <property type="entry name" value="Family A G protein-coupled receptor-like"/>
    <property type="match status" value="1"/>
</dbReference>
<dbReference type="GO" id="GO:0005549">
    <property type="term" value="F:odorant binding"/>
    <property type="evidence" value="ECO:0007669"/>
    <property type="project" value="TreeGrafter"/>
</dbReference>
<evidence type="ECO:0000256" key="5">
    <source>
        <dbReference type="SAM" id="Phobius"/>
    </source>
</evidence>
<sequence>MQISFTLFIKISAIHLLEKVIIVFVLSTFFLYVNSLLIFTFFKKDYFRTTMRYIFFVHAMFCDCLFLFLAIFFLILIFFNFTMPIGICLIVCYMMEVMTFTSPLTLTAMSLERYVAICMPLRHSEISYVRRAFNCIIIIHAVSSVEPITMTVIYIASVPHHIYTSNALCQVEVFIIHTWQQHLRVVMTNVYFLVMFSAILFSYGKIMQAANRATSSNGKSAARGLKTVILHGLQLLPSLIQLWCPFVEQAFLNVDVYMYMEVRYFNYIVFMLSPRCLCPLVYGLRDEKFFMALKQYAFCGVKKVSPTKT</sequence>
<dbReference type="PRINTS" id="PR00237">
    <property type="entry name" value="GPCRRHODOPSN"/>
</dbReference>
<proteinExistence type="predicted"/>
<evidence type="ECO:0000256" key="3">
    <source>
        <dbReference type="ARBA" id="ARBA00022989"/>
    </source>
</evidence>
<comment type="caution">
    <text evidence="7">The sequence shown here is derived from an EMBL/GenBank/DDBJ whole genome shotgun (WGS) entry which is preliminary data.</text>
</comment>
<dbReference type="InterPro" id="IPR000276">
    <property type="entry name" value="GPCR_Rhodpsn"/>
</dbReference>
<dbReference type="PANTHER" id="PTHR26451:SF886">
    <property type="entry name" value="GROWTH HORMONE SECRETAGOGUE RECEPTOR TYPE 1-LIKE-RELATED"/>
    <property type="match status" value="1"/>
</dbReference>
<dbReference type="PROSITE" id="PS50262">
    <property type="entry name" value="G_PROTEIN_RECEP_F1_2"/>
    <property type="match status" value="1"/>
</dbReference>
<dbReference type="GO" id="GO:0004930">
    <property type="term" value="F:G protein-coupled receptor activity"/>
    <property type="evidence" value="ECO:0007669"/>
    <property type="project" value="InterPro"/>
</dbReference>
<evidence type="ECO:0000313" key="8">
    <source>
        <dbReference type="Proteomes" id="UP001059041"/>
    </source>
</evidence>
<accession>A0A9W7TKA6</accession>